<gene>
    <name evidence="1" type="ORF">VE01_04062</name>
</gene>
<evidence type="ECO:0000313" key="2">
    <source>
        <dbReference type="Proteomes" id="UP000091956"/>
    </source>
</evidence>
<keyword evidence="2" id="KW-1185">Reference proteome</keyword>
<dbReference type="GeneID" id="28837448"/>
<dbReference type="AlphaFoldDB" id="A0A1B8GQD4"/>
<dbReference type="EMBL" id="KV460219">
    <property type="protein sequence ID" value="OBT98046.1"/>
    <property type="molecule type" value="Genomic_DNA"/>
</dbReference>
<sequence>MGSLIENCTIDVINEIINYLEPDAIRNLRLSCKTLAIKSSSLYHVKALFQSKHVELTEQALRACAEGTQAGGLCCLVEELTLSSIAGGGDAPRRTRQGRVQLWRKNKDSLLSQSFIALKRNGPTRRLASLSLEVAVPPDLKARLQPADARAEYDWRPVSEAAVDTFHTTFRALATSQLRTESLNMFNGPGQQRCSLPCNALSKVDWDDEGLTESLSSMRSLSISLSNRVSKFDEDEDGHVITDNRTTRRSRRNHHNEEDVSIAQDERNFTGLASLFQLLKNLKSFELHYFRLRGELQGLPLPMDWCHERLLQRLVTLNSLPNLTRSTLRGIYATETDLLAFIKQTRVSELSLENVTLSSGTFRSIFDYCTSTATSVTKLNFNVLYEMGAQPSPMVLFLGPGRSRLGYDAFGLGSESLERSRDDINQPISYHTPPPPPMGSPVMARYVAFRRREYGST</sequence>
<evidence type="ECO:0008006" key="3">
    <source>
        <dbReference type="Google" id="ProtNLM"/>
    </source>
</evidence>
<organism evidence="1 2">
    <name type="scientific">Pseudogymnoascus verrucosus</name>
    <dbReference type="NCBI Taxonomy" id="342668"/>
    <lineage>
        <taxon>Eukaryota</taxon>
        <taxon>Fungi</taxon>
        <taxon>Dikarya</taxon>
        <taxon>Ascomycota</taxon>
        <taxon>Pezizomycotina</taxon>
        <taxon>Leotiomycetes</taxon>
        <taxon>Thelebolales</taxon>
        <taxon>Thelebolaceae</taxon>
        <taxon>Pseudogymnoascus</taxon>
    </lineage>
</organism>
<reference evidence="1 2" key="1">
    <citation type="submission" date="2016-03" db="EMBL/GenBank/DDBJ databases">
        <title>Comparative genomics of Pseudogymnoascus destructans, the fungus causing white-nose syndrome of bats.</title>
        <authorList>
            <person name="Palmer J.M."/>
            <person name="Drees K.P."/>
            <person name="Foster J.T."/>
            <person name="Lindner D.L."/>
        </authorList>
    </citation>
    <scope>NUCLEOTIDE SEQUENCE [LARGE SCALE GENOMIC DNA]</scope>
    <source>
        <strain evidence="1 2">UAMH 10579</strain>
    </source>
</reference>
<dbReference type="OrthoDB" id="3886018at2759"/>
<dbReference type="Proteomes" id="UP000091956">
    <property type="component" value="Unassembled WGS sequence"/>
</dbReference>
<dbReference type="RefSeq" id="XP_018131779.1">
    <property type="nucleotide sequence ID" value="XM_018273539.2"/>
</dbReference>
<protein>
    <recommendedName>
        <fullName evidence="3">F-box domain-containing protein</fullName>
    </recommendedName>
</protein>
<name>A0A1B8GQD4_9PEZI</name>
<accession>A0A1B8GQD4</accession>
<proteinExistence type="predicted"/>
<evidence type="ECO:0000313" key="1">
    <source>
        <dbReference type="EMBL" id="OBT98046.1"/>
    </source>
</evidence>
<reference evidence="2" key="2">
    <citation type="journal article" date="2018" name="Nat. Commun.">
        <title>Extreme sensitivity to ultraviolet light in the fungal pathogen causing white-nose syndrome of bats.</title>
        <authorList>
            <person name="Palmer J.M."/>
            <person name="Drees K.P."/>
            <person name="Foster J.T."/>
            <person name="Lindner D.L."/>
        </authorList>
    </citation>
    <scope>NUCLEOTIDE SEQUENCE [LARGE SCALE GENOMIC DNA]</scope>
    <source>
        <strain evidence="2">UAMH 10579</strain>
    </source>
</reference>